<dbReference type="AlphaFoldDB" id="A0A0C6FAT9"/>
<dbReference type="RefSeq" id="WP_060846876.1">
    <property type="nucleotide sequence ID" value="NZ_AP014704.1"/>
</dbReference>
<evidence type="ECO:0000256" key="9">
    <source>
        <dbReference type="ARBA" id="ARBA00023157"/>
    </source>
</evidence>
<evidence type="ECO:0000256" key="7">
    <source>
        <dbReference type="ARBA" id="ARBA00022840"/>
    </source>
</evidence>
<gene>
    <name evidence="11" type="primary">egtA</name>
    <name evidence="11" type="ORF">Maq22A_c11580</name>
</gene>
<evidence type="ECO:0000313" key="12">
    <source>
        <dbReference type="Proteomes" id="UP000061432"/>
    </source>
</evidence>
<comment type="pathway">
    <text evidence="1">Sulfur metabolism; glutathione biosynthesis; glutathione from L-cysteine and L-glutamate: step 1/2.</text>
</comment>
<keyword evidence="7 10" id="KW-0067">ATP-binding</keyword>
<dbReference type="Gene3D" id="3.30.590.20">
    <property type="match status" value="1"/>
</dbReference>
<comment type="similarity">
    <text evidence="2">Belongs to the carboxylate-amine ligase family. Glutamate--cysteine ligase type 2 subfamily.</text>
</comment>
<evidence type="ECO:0000256" key="8">
    <source>
        <dbReference type="ARBA" id="ARBA00022946"/>
    </source>
</evidence>
<comment type="catalytic activity">
    <reaction evidence="10">
        <text>L-cysteine + L-glutamate + ATP = gamma-L-glutamyl-L-cysteine + ADP + phosphate + H(+)</text>
        <dbReference type="Rhea" id="RHEA:13285"/>
        <dbReference type="ChEBI" id="CHEBI:15378"/>
        <dbReference type="ChEBI" id="CHEBI:29985"/>
        <dbReference type="ChEBI" id="CHEBI:30616"/>
        <dbReference type="ChEBI" id="CHEBI:35235"/>
        <dbReference type="ChEBI" id="CHEBI:43474"/>
        <dbReference type="ChEBI" id="CHEBI:58173"/>
        <dbReference type="ChEBI" id="CHEBI:456216"/>
        <dbReference type="EC" id="6.3.2.2"/>
    </reaction>
</comment>
<dbReference type="PATRIC" id="fig|270351.10.peg.2231"/>
<keyword evidence="8" id="KW-0809">Transit peptide</keyword>
<reference evidence="11 12" key="1">
    <citation type="journal article" date="2015" name="Genome Announc.">
        <title>Complete Genome Sequence of Methylobacterium aquaticum Strain 22A, Isolated from Racomitrium japonicum Moss.</title>
        <authorList>
            <person name="Tani A."/>
            <person name="Ogura Y."/>
            <person name="Hayashi T."/>
            <person name="Kimbara K."/>
        </authorList>
    </citation>
    <scope>NUCLEOTIDE SEQUENCE [LARGE SCALE GENOMIC DNA]</scope>
    <source>
        <strain evidence="11 12">MA-22A</strain>
    </source>
</reference>
<proteinExistence type="inferred from homology"/>
<keyword evidence="9" id="KW-1015">Disulfide bond</keyword>
<protein>
    <recommendedName>
        <fullName evidence="10">Glutamate--cysteine ligase</fullName>
        <ecNumber evidence="10">6.3.2.2</ecNumber>
    </recommendedName>
</protein>
<comment type="subunit">
    <text evidence="3">Homodimer or monomer when oxidized or reduced, respectively.</text>
</comment>
<accession>A0A0C6FAT9</accession>
<dbReference type="PANTHER" id="PTHR34378:SF1">
    <property type="entry name" value="GLUTAMATE--CYSTEINE LIGASE, CHLOROPLASTIC"/>
    <property type="match status" value="1"/>
</dbReference>
<dbReference type="OrthoDB" id="9780152at2"/>
<evidence type="ECO:0000256" key="4">
    <source>
        <dbReference type="ARBA" id="ARBA00022598"/>
    </source>
</evidence>
<evidence type="ECO:0000256" key="6">
    <source>
        <dbReference type="ARBA" id="ARBA00022741"/>
    </source>
</evidence>
<name>A0A0C6FAT9_9HYPH</name>
<dbReference type="EC" id="6.3.2.2" evidence="10"/>
<dbReference type="STRING" id="270351.Maq22A_c11580"/>
<sequence>MARDVSDATPLSARSELIEWFSAGEKPHDAFAIGTEHEKVPFYRADHAPVPYEGENGIEALLEGLRGLTGWETIEDAGRVIGLSAVEGGGAISLEPGGQFELSGAPLPDVHATAHELSQHLDAVGRAADPLGIGFLTLGMSPKWTREETPVMPKSRYRIMKGYMPKVGSLGLDMMLRTATVQVNLDFASEADMVTKMRVGLALQPVATALFANSPFTDGKPNGFLSRRSEIWRDTDRDRTGMLPFAFDDGFGYEAYADWLLDMPMYFVKRGETYHDVSGASFRDLMAGRLSALPGERATVSDWANHASTAFPEVRLKRFLEMRGADVGDAAMIAAQAAFWTGLYYDQGALDGAWQLVRELSAEERETMRAEAPRLGLDAPAGKRTLRELAHDALALAEAGLKARARRDAQGRDETLHLAPLQAIAATRTRAEDLLALYHGPWNGSVDPVFGACAF</sequence>
<keyword evidence="4 10" id="KW-0436">Ligase</keyword>
<evidence type="ECO:0000256" key="10">
    <source>
        <dbReference type="PIRNR" id="PIRNR017901"/>
    </source>
</evidence>
<dbReference type="PIRSF" id="PIRSF017901">
    <property type="entry name" value="GCL"/>
    <property type="match status" value="1"/>
</dbReference>
<evidence type="ECO:0000313" key="11">
    <source>
        <dbReference type="EMBL" id="BAQ45568.1"/>
    </source>
</evidence>
<comment type="function">
    <text evidence="10">Catalyzes the synthesis of gamma-glutamylcysteine (gamma-GC).</text>
</comment>
<dbReference type="InterPro" id="IPR014746">
    <property type="entry name" value="Gln_synth/guanido_kin_cat_dom"/>
</dbReference>
<reference evidence="12" key="2">
    <citation type="submission" date="2015-01" db="EMBL/GenBank/DDBJ databases">
        <title>Complete genome sequence of Methylobacterium aquaticum strain 22A.</title>
        <authorList>
            <person name="Tani A."/>
            <person name="Ogura Y."/>
            <person name="Hayashi T."/>
        </authorList>
    </citation>
    <scope>NUCLEOTIDE SEQUENCE [LARGE SCALE GENOMIC DNA]</scope>
    <source>
        <strain evidence="12">MA-22A</strain>
    </source>
</reference>
<dbReference type="PANTHER" id="PTHR34378">
    <property type="entry name" value="GLUTAMATE--CYSTEINE LIGASE, CHLOROPLASTIC"/>
    <property type="match status" value="1"/>
</dbReference>
<evidence type="ECO:0000256" key="1">
    <source>
        <dbReference type="ARBA" id="ARBA00005006"/>
    </source>
</evidence>
<evidence type="ECO:0000256" key="3">
    <source>
        <dbReference type="ARBA" id="ARBA00011153"/>
    </source>
</evidence>
<dbReference type="EMBL" id="AP014704">
    <property type="protein sequence ID" value="BAQ45568.1"/>
    <property type="molecule type" value="Genomic_DNA"/>
</dbReference>
<organism evidence="11 12">
    <name type="scientific">Methylobacterium aquaticum</name>
    <dbReference type="NCBI Taxonomy" id="270351"/>
    <lineage>
        <taxon>Bacteria</taxon>
        <taxon>Pseudomonadati</taxon>
        <taxon>Pseudomonadota</taxon>
        <taxon>Alphaproteobacteria</taxon>
        <taxon>Hyphomicrobiales</taxon>
        <taxon>Methylobacteriaceae</taxon>
        <taxon>Methylobacterium</taxon>
    </lineage>
</organism>
<evidence type="ECO:0000256" key="2">
    <source>
        <dbReference type="ARBA" id="ARBA00010253"/>
    </source>
</evidence>
<comment type="similarity">
    <text evidence="10">Belongs to the glutamate--cysteine ligase type 2 family. EgtA subfamily.</text>
</comment>
<dbReference type="NCBIfam" id="TIGR01436">
    <property type="entry name" value="glu_cys_lig_pln"/>
    <property type="match status" value="1"/>
</dbReference>
<dbReference type="InterPro" id="IPR035434">
    <property type="entry name" value="GCL_bact_plant"/>
</dbReference>
<dbReference type="KEGG" id="maqu:Maq22A_c11580"/>
<dbReference type="InterPro" id="IPR011556">
    <property type="entry name" value="Glut_cys_lig_pln_type"/>
</dbReference>
<keyword evidence="6 10" id="KW-0547">Nucleotide-binding</keyword>
<dbReference type="GO" id="GO:0005524">
    <property type="term" value="F:ATP binding"/>
    <property type="evidence" value="ECO:0007669"/>
    <property type="project" value="UniProtKB-UniRule"/>
</dbReference>
<dbReference type="GO" id="GO:0004357">
    <property type="term" value="F:glutamate-cysteine ligase activity"/>
    <property type="evidence" value="ECO:0007669"/>
    <property type="project" value="UniProtKB-UniRule"/>
</dbReference>
<dbReference type="SUPFAM" id="SSF55931">
    <property type="entry name" value="Glutamine synthetase/guanido kinase"/>
    <property type="match status" value="1"/>
</dbReference>
<evidence type="ECO:0000256" key="5">
    <source>
        <dbReference type="ARBA" id="ARBA00022684"/>
    </source>
</evidence>
<dbReference type="Proteomes" id="UP000061432">
    <property type="component" value="Chromosome"/>
</dbReference>
<dbReference type="GO" id="GO:0006750">
    <property type="term" value="P:glutathione biosynthetic process"/>
    <property type="evidence" value="ECO:0007669"/>
    <property type="project" value="UniProtKB-UniRule"/>
</dbReference>
<dbReference type="Pfam" id="PF04107">
    <property type="entry name" value="GCS2"/>
    <property type="match status" value="1"/>
</dbReference>
<dbReference type="InterPro" id="IPR006336">
    <property type="entry name" value="GCS2"/>
</dbReference>
<keyword evidence="5" id="KW-0317">Glutathione biosynthesis</keyword>